<gene>
    <name evidence="2" type="ORF">ACE1CA_01780</name>
</gene>
<accession>A0ABV4WDT4</accession>
<comment type="caution">
    <text evidence="2">The sequence shown here is derived from an EMBL/GenBank/DDBJ whole genome shotgun (WGS) entry which is preliminary data.</text>
</comment>
<name>A0ABV4WDT4_9CYAN</name>
<protein>
    <submittedName>
        <fullName evidence="2">Filamentous hemagglutinin N-terminal domain-containing protein</fullName>
    </submittedName>
</protein>
<dbReference type="NCBIfam" id="TIGR01901">
    <property type="entry name" value="adhes_NPXG"/>
    <property type="match status" value="1"/>
</dbReference>
<dbReference type="RefSeq" id="WP_413275710.1">
    <property type="nucleotide sequence ID" value="NZ_JBHFNT010000019.1"/>
</dbReference>
<dbReference type="SMART" id="SM00912">
    <property type="entry name" value="Haemagg_act"/>
    <property type="match status" value="1"/>
</dbReference>
<dbReference type="Gene3D" id="2.160.20.10">
    <property type="entry name" value="Single-stranded right-handed beta-helix, Pectin lyase-like"/>
    <property type="match status" value="2"/>
</dbReference>
<dbReference type="Proteomes" id="UP001576780">
    <property type="component" value="Unassembled WGS sequence"/>
</dbReference>
<evidence type="ECO:0000259" key="1">
    <source>
        <dbReference type="SMART" id="SM00912"/>
    </source>
</evidence>
<dbReference type="EMBL" id="JBHFNT010000019">
    <property type="protein sequence ID" value="MFB2833243.1"/>
    <property type="molecule type" value="Genomic_DNA"/>
</dbReference>
<dbReference type="InterPro" id="IPR008638">
    <property type="entry name" value="FhaB/CdiA-like_TPS"/>
</dbReference>
<evidence type="ECO:0000313" key="3">
    <source>
        <dbReference type="Proteomes" id="UP001576780"/>
    </source>
</evidence>
<feature type="domain" description="Filamentous haemagglutinin FhaB/tRNA nuclease CdiA-like TPS" evidence="1">
    <location>
        <begin position="40"/>
        <end position="153"/>
    </location>
</feature>
<sequence>MSKLKTSMHTNKPSKIQWVMSFTSLLLFLDSVSIVQAQIVPDTTLPNRSIVIQQGNTFNIEGGTTLNNNLFHSFREFSLPTATEAFFNNNSNIQNIFTRVTGQNISNIDGLIRANGNANLFLINPNGIIFGANAKLNIGGSFLGTTAQSMIFQNGQEFSATNPNTPPLLTVNVPVGLQFGANPGNIQVAGNGYDIQVRITSFTPISGAGQSKQGLRVQPARTLALLGGNLIINGGILTAPGGRIELGSVSNSLVNIEPDVNGWQFNYQAVQNWNDIQMSSHALADASGVGSSTVQVQARNLVLRDGSLILIQNQGSQPTGIIHINAVESIKLSGISQNANFGGGLRTETVTVGESADISIATKRLLIEQGAAILSRTFSQGRSANITIDATLSTDITEPSSANLNLGSAISNNSLNSGFIGNTTLNTGNLRLVNSGAIISSVLGSGGGGTIKVNATGSIEIIGVTPNIGSFPSAISSSSFNIGNAGAVEIATPKLVARNGGVIASSGLSSGNAGNITIDASVIDFRGRSRDFNSGASSSVAIPSPQVQQAFRLTNQPTGNAGQVTINASVVRISDRAEVTVLNQGTGDGGQLSINANQFFLNSGGLIAASTNIGNGGNIDLKINDSLQLRSGNQISAQAGEIGNGGNLTIHANTITILENSSVNANAVAGKGGNIQIVTQGLFLAPKSSITASSQFGVSGTVSVNSPDVQPSAELIELPNQLPDPSAQIIVGCARPGENTFTVTGRGGLPESPSMPFSSEEIWQDMTDYSSQLSWQNSTTNSPIEAKEKEPELIEATGWQVNEQGEVVLVATNSNSLPIFDRLSRCQKL</sequence>
<proteinExistence type="predicted"/>
<keyword evidence="3" id="KW-1185">Reference proteome</keyword>
<reference evidence="2 3" key="1">
    <citation type="submission" date="2024-09" db="EMBL/GenBank/DDBJ databases">
        <title>Floridaenema gen nov. (Aerosakkonemataceae, Aerosakkonematales ord. nov., Cyanobacteria) from benthic tropical and subtropical fresh waters, with the description of four new species.</title>
        <authorList>
            <person name="Moretto J.A."/>
            <person name="Berthold D.E."/>
            <person name="Lefler F.W."/>
            <person name="Huang I.-S."/>
            <person name="Laughinghouse H. IV."/>
        </authorList>
    </citation>
    <scope>NUCLEOTIDE SEQUENCE [LARGE SCALE GENOMIC DNA]</scope>
    <source>
        <strain evidence="2 3">BLCC-F167</strain>
    </source>
</reference>
<dbReference type="InterPro" id="IPR012334">
    <property type="entry name" value="Pectin_lyas_fold"/>
</dbReference>
<dbReference type="SUPFAM" id="SSF51126">
    <property type="entry name" value="Pectin lyase-like"/>
    <property type="match status" value="3"/>
</dbReference>
<dbReference type="InterPro" id="IPR011050">
    <property type="entry name" value="Pectin_lyase_fold/virulence"/>
</dbReference>
<evidence type="ECO:0000313" key="2">
    <source>
        <dbReference type="EMBL" id="MFB2833243.1"/>
    </source>
</evidence>
<dbReference type="Pfam" id="PF05860">
    <property type="entry name" value="TPS"/>
    <property type="match status" value="1"/>
</dbReference>
<organism evidence="2 3">
    <name type="scientific">Floridaenema evergladense BLCC-F167</name>
    <dbReference type="NCBI Taxonomy" id="3153639"/>
    <lineage>
        <taxon>Bacteria</taxon>
        <taxon>Bacillati</taxon>
        <taxon>Cyanobacteriota</taxon>
        <taxon>Cyanophyceae</taxon>
        <taxon>Oscillatoriophycideae</taxon>
        <taxon>Aerosakkonematales</taxon>
        <taxon>Aerosakkonemataceae</taxon>
        <taxon>Floridanema</taxon>
        <taxon>Floridanema evergladense</taxon>
    </lineage>
</organism>